<evidence type="ECO:0000313" key="1">
    <source>
        <dbReference type="EMBL" id="MBF4102395.1"/>
    </source>
</evidence>
<gene>
    <name evidence="1" type="ORF">INT80_04250</name>
</gene>
<comment type="caution">
    <text evidence="1">The sequence shown here is derived from an EMBL/GenBank/DDBJ whole genome shotgun (WGS) entry which is preliminary data.</text>
</comment>
<organism evidence="1">
    <name type="scientific">Gallibacterium anatis</name>
    <dbReference type="NCBI Taxonomy" id="750"/>
    <lineage>
        <taxon>Bacteria</taxon>
        <taxon>Pseudomonadati</taxon>
        <taxon>Pseudomonadota</taxon>
        <taxon>Gammaproteobacteria</taxon>
        <taxon>Pasteurellales</taxon>
        <taxon>Pasteurellaceae</taxon>
        <taxon>Gallibacterium</taxon>
    </lineage>
</organism>
<reference evidence="1" key="1">
    <citation type="submission" date="2020-11" db="EMBL/GenBank/DDBJ databases">
        <title>Gallibacterium anatis 1637, full genome, WGS.</title>
        <authorList>
            <person name="Laishevtcev A.I."/>
            <person name="Yakimova E.A."/>
            <person name="Petkovich D."/>
            <person name="Stepanova T.V."/>
            <person name="Kalendr R.S."/>
            <person name="Rubalsky E.O."/>
            <person name="Zulkarneev E.R."/>
            <person name="Aleshkin A.V."/>
        </authorList>
    </citation>
    <scope>NUCLEOTIDE SEQUENCE</scope>
    <source>
        <strain evidence="1">1637</strain>
    </source>
</reference>
<sequence length="67" mass="6797">MPSITTLLFGSAFTANHGVRAALLSAAKPVGAAGAVVSGTVVVTASEGCLTHLWLSLQPFHRCSVFA</sequence>
<dbReference type="AlphaFoldDB" id="A0A930Y4W6"/>
<name>A0A930Y4W6_9PAST</name>
<dbReference type="EMBL" id="JADION010000009">
    <property type="protein sequence ID" value="MBF4102395.1"/>
    <property type="molecule type" value="Genomic_DNA"/>
</dbReference>
<accession>A0A930Y4W6</accession>
<proteinExistence type="predicted"/>
<protein>
    <submittedName>
        <fullName evidence="1">Uncharacterized protein</fullName>
    </submittedName>
</protein>